<dbReference type="Proteomes" id="UP001364695">
    <property type="component" value="Unassembled WGS sequence"/>
</dbReference>
<reference evidence="1" key="1">
    <citation type="submission" date="2023-10" db="EMBL/GenBank/DDBJ databases">
        <title>Amphibacter perezi, gen. nov., sp. nov. a novel taxa of the family Comamonadaceae, class Betaproteobacteria isolated from the skin microbiota of Pelophylax perezi from different populations.</title>
        <authorList>
            <person name="Costa S."/>
            <person name="Proenca D.N."/>
            <person name="Lopes I."/>
            <person name="Morais P.V."/>
        </authorList>
    </citation>
    <scope>NUCLEOTIDE SEQUENCE</scope>
    <source>
        <strain evidence="1">SL12-8</strain>
    </source>
</reference>
<dbReference type="EMBL" id="JAWDIE010000004">
    <property type="protein sequence ID" value="MEJ7137587.1"/>
    <property type="molecule type" value="Genomic_DNA"/>
</dbReference>
<name>A0ACC6P038_9BURK</name>
<sequence length="445" mass="46295">MTATTITGHGSAAAPPLPQRQAMLAVGFSCLGWAFDLFDLFILLYVAPVLARLFFPSDVPMLSLAAVYASFTATLLMRPVGGMLFGPLADTHGRKRAMVIASVGVGTSTALMGALPTLQQVGVLAPLLFLALRLIQGVFMGGMVASTHTLGTESIAPRWRGLASGIISGGGSGVGKLMASLVFLLASTLFPGPAFDEWGWRVMFFSGLLSSVLGLLVFTQLQESPLWASLQQHKAAAPVKREKPPARRLLEPGNRRAAAIGIALTFAGGALSYLTSGYLPSFLRLVSHLPAQETGLILSACAFAVMTSSVLAGWITDLIGRRKAMAIYGLISLVGIPLLYRALGGATSTAEIAWLAVALSALGTLAYAPLLIVLNELFPTAIRSTGTAVSWNIGFSLGGATPVLVSLLSAQATGLAATLVGVTAVIALLYLLALAFTPETRGAMR</sequence>
<comment type="caution">
    <text evidence="1">The sequence shown here is derived from an EMBL/GenBank/DDBJ whole genome shotgun (WGS) entry which is preliminary data.</text>
</comment>
<evidence type="ECO:0000313" key="2">
    <source>
        <dbReference type="Proteomes" id="UP001364695"/>
    </source>
</evidence>
<keyword evidence="2" id="KW-1185">Reference proteome</keyword>
<proteinExistence type="predicted"/>
<accession>A0ACC6P038</accession>
<organism evidence="1 2">
    <name type="scientific">Amphibiibacter pelophylacis</name>
    <dbReference type="NCBI Taxonomy" id="1799477"/>
    <lineage>
        <taxon>Bacteria</taxon>
        <taxon>Pseudomonadati</taxon>
        <taxon>Pseudomonadota</taxon>
        <taxon>Betaproteobacteria</taxon>
        <taxon>Burkholderiales</taxon>
        <taxon>Sphaerotilaceae</taxon>
        <taxon>Amphibiibacter</taxon>
    </lineage>
</organism>
<gene>
    <name evidence="1" type="ORF">RV045_03960</name>
</gene>
<protein>
    <submittedName>
        <fullName evidence="1">MFS transporter</fullName>
    </submittedName>
</protein>
<evidence type="ECO:0000313" key="1">
    <source>
        <dbReference type="EMBL" id="MEJ7137587.1"/>
    </source>
</evidence>